<sequence length="851" mass="97128">MEVVAKSNSKRMYSWWWDSHNTPKNSKWLQDNLADMDSNVKKMIKVLEEDADSFARRAEMYYRKRPELMQLVEEFYRAYRALAERYNHATVVIHKAHQTIAEALPNQVSFIFGDESHAGADGDPQTPDMRPPIRARGDPDDDSARLDDKASSAEAEIQILRKVIEKLESEKEASLLQYQQCLNIIADLKLKLYSAQEETKRLSSELEDETAKLKFSEEKCTVLERSNQNLHSELDGLLEKLGNQSQKLTEKQTELVKLWSNVQEEHLRFQEAETAFQTLQQLHSQSQEELNNLAAELRSKSQIINDLEMRNNEMHEEIQQAKVESLSSTEKIALVEKLVEKNLVLENSISHLNIELGAAKGKLNTLKEACQSLSVENHHSAIEKLVLVEFFRQVKSEAEKSTARKTIDKLIYAETENLQLKRNLLSIRSAKDRLEDQLREKEKELEEIKTEVFKERCRVELWESQAATFFCDKEVSALHETLNKTMTHEVAEAYNGLKSRSVDVDKRRAIVLLNESIRSLEDYVFVNGPSKGHDSKNESLKVEDMCLRIKAIAEAITEKEKLLVLENSNAYSMLETALKQVKELKTVSGGGGRSMRKLSGKTRKQSNEIEVVVTKDIVLDQTSDGSSYEITSKKDTLELDSHSFFELKPVKTHKTETAVKAKAKGKSLSEESLVVDKLEIFDGFMDPNVEVNKRKVLERLGSDLKKLENLQITVKDLTEKVETEESEEYATIKGQLKEAEEAVEKLFNVNQKLSTKAESENDGNRSRRISEHARRGSEKIGRLQLEIQRIQFLLMKLEGEKESKAKSKVSDTKSKVVLRDYIYGGSRGVTMKKTTKKRTAFCGCAQQSTSP</sequence>
<evidence type="ECO:0000259" key="5">
    <source>
        <dbReference type="PROSITE" id="PS51061"/>
    </source>
</evidence>
<evidence type="ECO:0000256" key="4">
    <source>
        <dbReference type="SAM" id="MobiDB-lite"/>
    </source>
</evidence>
<feature type="coiled-coil region" evidence="3">
    <location>
        <begin position="276"/>
        <end position="324"/>
    </location>
</feature>
<keyword evidence="8" id="KW-1185">Reference proteome</keyword>
<dbReference type="Proteomes" id="UP000028999">
    <property type="component" value="Unassembled WGS sequence"/>
</dbReference>
<feature type="domain" description="NAB" evidence="6">
    <location>
        <begin position="13"/>
        <end position="93"/>
    </location>
</feature>
<dbReference type="PaxDb" id="3708-A0A078GA65"/>
<protein>
    <submittedName>
        <fullName evidence="7">BnaC09g00130D protein</fullName>
    </submittedName>
</protein>
<dbReference type="InterPro" id="IPR011684">
    <property type="entry name" value="NAB"/>
</dbReference>
<comment type="similarity">
    <text evidence="2">Belongs to the NET family.</text>
</comment>
<reference evidence="7 8" key="1">
    <citation type="journal article" date="2014" name="Science">
        <title>Plant genetics. Early allopolyploid evolution in the post-Neolithic Brassica napus oilseed genome.</title>
        <authorList>
            <person name="Chalhoub B."/>
            <person name="Denoeud F."/>
            <person name="Liu S."/>
            <person name="Parkin I.A."/>
            <person name="Tang H."/>
            <person name="Wang X."/>
            <person name="Chiquet J."/>
            <person name="Belcram H."/>
            <person name="Tong C."/>
            <person name="Samans B."/>
            <person name="Correa M."/>
            <person name="Da Silva C."/>
            <person name="Just J."/>
            <person name="Falentin C."/>
            <person name="Koh C.S."/>
            <person name="Le Clainche I."/>
            <person name="Bernard M."/>
            <person name="Bento P."/>
            <person name="Noel B."/>
            <person name="Labadie K."/>
            <person name="Alberti A."/>
            <person name="Charles M."/>
            <person name="Arnaud D."/>
            <person name="Guo H."/>
            <person name="Daviaud C."/>
            <person name="Alamery S."/>
            <person name="Jabbari K."/>
            <person name="Zhao M."/>
            <person name="Edger P.P."/>
            <person name="Chelaifa H."/>
            <person name="Tack D."/>
            <person name="Lassalle G."/>
            <person name="Mestiri I."/>
            <person name="Schnel N."/>
            <person name="Le Paslier M.C."/>
            <person name="Fan G."/>
            <person name="Renault V."/>
            <person name="Bayer P.E."/>
            <person name="Golicz A.A."/>
            <person name="Manoli S."/>
            <person name="Lee T.H."/>
            <person name="Thi V.H."/>
            <person name="Chalabi S."/>
            <person name="Hu Q."/>
            <person name="Fan C."/>
            <person name="Tollenaere R."/>
            <person name="Lu Y."/>
            <person name="Battail C."/>
            <person name="Shen J."/>
            <person name="Sidebottom C.H."/>
            <person name="Wang X."/>
            <person name="Canaguier A."/>
            <person name="Chauveau A."/>
            <person name="Berard A."/>
            <person name="Deniot G."/>
            <person name="Guan M."/>
            <person name="Liu Z."/>
            <person name="Sun F."/>
            <person name="Lim Y.P."/>
            <person name="Lyons E."/>
            <person name="Town C.D."/>
            <person name="Bancroft I."/>
            <person name="Wang X."/>
            <person name="Meng J."/>
            <person name="Ma J."/>
            <person name="Pires J.C."/>
            <person name="King G.J."/>
            <person name="Brunel D."/>
            <person name="Delourme R."/>
            <person name="Renard M."/>
            <person name="Aury J.M."/>
            <person name="Adams K.L."/>
            <person name="Batley J."/>
            <person name="Snowdon R.J."/>
            <person name="Tost J."/>
            <person name="Edwards D."/>
            <person name="Zhou Y."/>
            <person name="Hua W."/>
            <person name="Sharpe A.G."/>
            <person name="Paterson A.H."/>
            <person name="Guan C."/>
            <person name="Wincker P."/>
        </authorList>
    </citation>
    <scope>NUCLEOTIDE SEQUENCE [LARGE SCALE GENOMIC DNA]</scope>
    <source>
        <strain evidence="8">cv. Darmor-bzh</strain>
    </source>
</reference>
<dbReference type="STRING" id="3708.A0A078GA65"/>
<gene>
    <name evidence="7" type="primary">BnaC09g00130D</name>
    <name evidence="7" type="ORF">GSBRNA2T00018231001</name>
</gene>
<dbReference type="GO" id="GO:0003676">
    <property type="term" value="F:nucleic acid binding"/>
    <property type="evidence" value="ECO:0007669"/>
    <property type="project" value="UniProtKB-UniRule"/>
</dbReference>
<proteinExistence type="inferred from homology"/>
<evidence type="ECO:0000256" key="3">
    <source>
        <dbReference type="SAM" id="Coils"/>
    </source>
</evidence>
<evidence type="ECO:0000256" key="1">
    <source>
        <dbReference type="ARBA" id="ARBA00023054"/>
    </source>
</evidence>
<dbReference type="Gramene" id="CDY21907">
    <property type="protein sequence ID" value="CDY21907"/>
    <property type="gene ID" value="GSBRNA2T00018231001"/>
</dbReference>
<evidence type="ECO:0000259" key="6">
    <source>
        <dbReference type="PROSITE" id="PS51774"/>
    </source>
</evidence>
<dbReference type="SUPFAM" id="SSF57997">
    <property type="entry name" value="Tropomyosin"/>
    <property type="match status" value="1"/>
</dbReference>
<feature type="compositionally biased region" description="Basic and acidic residues" evidence="4">
    <location>
        <begin position="135"/>
        <end position="150"/>
    </location>
</feature>
<dbReference type="GO" id="GO:0003779">
    <property type="term" value="F:actin binding"/>
    <property type="evidence" value="ECO:0007669"/>
    <property type="project" value="InterPro"/>
</dbReference>
<dbReference type="EMBL" id="LK032126">
    <property type="protein sequence ID" value="CDY21907.1"/>
    <property type="molecule type" value="Genomic_DNA"/>
</dbReference>
<keyword evidence="1 3" id="KW-0175">Coiled coil</keyword>
<dbReference type="Pfam" id="PF07765">
    <property type="entry name" value="KIP1"/>
    <property type="match status" value="1"/>
</dbReference>
<accession>A0A078GA65</accession>
<evidence type="ECO:0000313" key="8">
    <source>
        <dbReference type="Proteomes" id="UP000028999"/>
    </source>
</evidence>
<feature type="coiled-coil region" evidence="3">
    <location>
        <begin position="150"/>
        <end position="226"/>
    </location>
</feature>
<dbReference type="PANTHER" id="PTHR32258">
    <property type="entry name" value="PROTEIN NETWORKED 4A"/>
    <property type="match status" value="1"/>
</dbReference>
<feature type="coiled-coil region" evidence="3">
    <location>
        <begin position="417"/>
        <end position="458"/>
    </location>
</feature>
<evidence type="ECO:0000313" key="7">
    <source>
        <dbReference type="EMBL" id="CDY21907.1"/>
    </source>
</evidence>
<name>A0A078GA65_BRANA</name>
<feature type="domain" description="R3H" evidence="5">
    <location>
        <begin position="435"/>
        <end position="516"/>
    </location>
</feature>
<feature type="compositionally biased region" description="Basic and acidic residues" evidence="4">
    <location>
        <begin position="755"/>
        <end position="775"/>
    </location>
</feature>
<feature type="region of interest" description="Disordered" evidence="4">
    <location>
        <begin position="114"/>
        <end position="150"/>
    </location>
</feature>
<feature type="region of interest" description="Disordered" evidence="4">
    <location>
        <begin position="754"/>
        <end position="775"/>
    </location>
</feature>
<dbReference type="PANTHER" id="PTHR32258:SF41">
    <property type="entry name" value="PROTEIN NETWORKED 1C"/>
    <property type="match status" value="1"/>
</dbReference>
<dbReference type="InterPro" id="IPR051861">
    <property type="entry name" value="NET_actin-binding_domain"/>
</dbReference>
<evidence type="ECO:0000256" key="2">
    <source>
        <dbReference type="ARBA" id="ARBA00038006"/>
    </source>
</evidence>
<dbReference type="AlphaFoldDB" id="A0A078GA65"/>
<dbReference type="InterPro" id="IPR001374">
    <property type="entry name" value="R3H_dom"/>
</dbReference>
<dbReference type="PROSITE" id="PS51774">
    <property type="entry name" value="NAB"/>
    <property type="match status" value="1"/>
</dbReference>
<organism evidence="7 8">
    <name type="scientific">Brassica napus</name>
    <name type="common">Rape</name>
    <dbReference type="NCBI Taxonomy" id="3708"/>
    <lineage>
        <taxon>Eukaryota</taxon>
        <taxon>Viridiplantae</taxon>
        <taxon>Streptophyta</taxon>
        <taxon>Embryophyta</taxon>
        <taxon>Tracheophyta</taxon>
        <taxon>Spermatophyta</taxon>
        <taxon>Magnoliopsida</taxon>
        <taxon>eudicotyledons</taxon>
        <taxon>Gunneridae</taxon>
        <taxon>Pentapetalae</taxon>
        <taxon>rosids</taxon>
        <taxon>malvids</taxon>
        <taxon>Brassicales</taxon>
        <taxon>Brassicaceae</taxon>
        <taxon>Brassiceae</taxon>
        <taxon>Brassica</taxon>
    </lineage>
</organism>
<dbReference type="PROSITE" id="PS51061">
    <property type="entry name" value="R3H"/>
    <property type="match status" value="1"/>
</dbReference>